<feature type="compositionally biased region" description="Polar residues" evidence="1">
    <location>
        <begin position="71"/>
        <end position="83"/>
    </location>
</feature>
<dbReference type="EMBL" id="JBBNAE010000010">
    <property type="protein sequence ID" value="KAK9090879.1"/>
    <property type="molecule type" value="Genomic_DNA"/>
</dbReference>
<reference evidence="2 3" key="1">
    <citation type="submission" date="2024-01" db="EMBL/GenBank/DDBJ databases">
        <title>Genome assemblies of Stephania.</title>
        <authorList>
            <person name="Yang L."/>
        </authorList>
    </citation>
    <scope>NUCLEOTIDE SEQUENCE [LARGE SCALE GENOMIC DNA]</scope>
    <source>
        <strain evidence="2">QJT</strain>
        <tissue evidence="2">Leaf</tissue>
    </source>
</reference>
<keyword evidence="3" id="KW-1185">Reference proteome</keyword>
<name>A0AAP0ELE1_9MAGN</name>
<dbReference type="Proteomes" id="UP001417504">
    <property type="component" value="Unassembled WGS sequence"/>
</dbReference>
<accession>A0AAP0ELE1</accession>
<dbReference type="AlphaFoldDB" id="A0AAP0ELE1"/>
<sequence>MFELKLLDQSEKGKHRVHSHFKKASCFEVQKEHVWMVLVWFDGGFELVSRSLRVWDKLGTQRRESRLNRSDWLNTSPQQDGSP</sequence>
<protein>
    <submittedName>
        <fullName evidence="2">Uncharacterized protein</fullName>
    </submittedName>
</protein>
<gene>
    <name evidence="2" type="ORF">Sjap_024056</name>
</gene>
<evidence type="ECO:0000313" key="2">
    <source>
        <dbReference type="EMBL" id="KAK9090879.1"/>
    </source>
</evidence>
<organism evidence="2 3">
    <name type="scientific">Stephania japonica</name>
    <dbReference type="NCBI Taxonomy" id="461633"/>
    <lineage>
        <taxon>Eukaryota</taxon>
        <taxon>Viridiplantae</taxon>
        <taxon>Streptophyta</taxon>
        <taxon>Embryophyta</taxon>
        <taxon>Tracheophyta</taxon>
        <taxon>Spermatophyta</taxon>
        <taxon>Magnoliopsida</taxon>
        <taxon>Ranunculales</taxon>
        <taxon>Menispermaceae</taxon>
        <taxon>Menispermoideae</taxon>
        <taxon>Cissampelideae</taxon>
        <taxon>Stephania</taxon>
    </lineage>
</organism>
<evidence type="ECO:0000256" key="1">
    <source>
        <dbReference type="SAM" id="MobiDB-lite"/>
    </source>
</evidence>
<comment type="caution">
    <text evidence="2">The sequence shown here is derived from an EMBL/GenBank/DDBJ whole genome shotgun (WGS) entry which is preliminary data.</text>
</comment>
<evidence type="ECO:0000313" key="3">
    <source>
        <dbReference type="Proteomes" id="UP001417504"/>
    </source>
</evidence>
<proteinExistence type="predicted"/>
<feature type="region of interest" description="Disordered" evidence="1">
    <location>
        <begin position="62"/>
        <end position="83"/>
    </location>
</feature>